<keyword evidence="2" id="KW-0012">Acyltransferase</keyword>
<proteinExistence type="predicted"/>
<evidence type="ECO:0000256" key="1">
    <source>
        <dbReference type="ARBA" id="ARBA00022679"/>
    </source>
</evidence>
<dbReference type="PANTHER" id="PTHR43626">
    <property type="entry name" value="ACYL-COA N-ACYLTRANSFERASE"/>
    <property type="match status" value="1"/>
</dbReference>
<evidence type="ECO:0000259" key="3">
    <source>
        <dbReference type="PROSITE" id="PS51186"/>
    </source>
</evidence>
<evidence type="ECO:0000313" key="4">
    <source>
        <dbReference type="EMBL" id="MBC5668171.1"/>
    </source>
</evidence>
<evidence type="ECO:0000256" key="2">
    <source>
        <dbReference type="ARBA" id="ARBA00023315"/>
    </source>
</evidence>
<sequence length="136" mass="15507">MILKENELDLDTYLKLRQEVGWKKLSNEQAQCAINNSLITVVAYDNHKPVGMGRIVGDGAVICYIQDLIVIPSYQKKGVGRMIIDRLVKFAKDIKFQDTEIMLDLMCAKGREEFYKKCGFTARPNEKLGPGMIMYL</sequence>
<keyword evidence="5" id="KW-1185">Reference proteome</keyword>
<organism evidence="4 5">
    <name type="scientific">Eubacterium segne</name>
    <dbReference type="NCBI Taxonomy" id="2763045"/>
    <lineage>
        <taxon>Bacteria</taxon>
        <taxon>Bacillati</taxon>
        <taxon>Bacillota</taxon>
        <taxon>Clostridia</taxon>
        <taxon>Eubacteriales</taxon>
        <taxon>Eubacteriaceae</taxon>
        <taxon>Eubacterium</taxon>
    </lineage>
</organism>
<dbReference type="PROSITE" id="PS51186">
    <property type="entry name" value="GNAT"/>
    <property type="match status" value="1"/>
</dbReference>
<comment type="caution">
    <text evidence="4">The sequence shown here is derived from an EMBL/GenBank/DDBJ whole genome shotgun (WGS) entry which is preliminary data.</text>
</comment>
<dbReference type="SUPFAM" id="SSF55729">
    <property type="entry name" value="Acyl-CoA N-acyltransferases (Nat)"/>
    <property type="match status" value="1"/>
</dbReference>
<reference evidence="4 5" key="1">
    <citation type="submission" date="2020-08" db="EMBL/GenBank/DDBJ databases">
        <title>Genome public.</title>
        <authorList>
            <person name="Liu C."/>
            <person name="Sun Q."/>
        </authorList>
    </citation>
    <scope>NUCLEOTIDE SEQUENCE [LARGE SCALE GENOMIC DNA]</scope>
    <source>
        <strain evidence="4 5">BX4</strain>
    </source>
</reference>
<dbReference type="PANTHER" id="PTHR43626:SF4">
    <property type="entry name" value="GCN5-RELATED N-ACETYLTRANSFERASE 2, CHLOROPLASTIC"/>
    <property type="match status" value="1"/>
</dbReference>
<dbReference type="InterPro" id="IPR045039">
    <property type="entry name" value="NSI-like"/>
</dbReference>
<feature type="domain" description="N-acetyltransferase" evidence="3">
    <location>
        <begin position="1"/>
        <end position="136"/>
    </location>
</feature>
<dbReference type="InterPro" id="IPR000182">
    <property type="entry name" value="GNAT_dom"/>
</dbReference>
<dbReference type="EMBL" id="JACOOZ010000006">
    <property type="protein sequence ID" value="MBC5668171.1"/>
    <property type="molecule type" value="Genomic_DNA"/>
</dbReference>
<dbReference type="Gene3D" id="3.40.630.30">
    <property type="match status" value="1"/>
</dbReference>
<dbReference type="RefSeq" id="WP_118589373.1">
    <property type="nucleotide sequence ID" value="NZ_JACOOZ010000006.1"/>
</dbReference>
<dbReference type="InterPro" id="IPR016181">
    <property type="entry name" value="Acyl_CoA_acyltransferase"/>
</dbReference>
<dbReference type="Proteomes" id="UP000597877">
    <property type="component" value="Unassembled WGS sequence"/>
</dbReference>
<gene>
    <name evidence="4" type="ORF">H8S00_09270</name>
</gene>
<protein>
    <submittedName>
        <fullName evidence="4">GNAT family N-acetyltransferase</fullName>
    </submittedName>
</protein>
<name>A0ABR7F3I8_9FIRM</name>
<dbReference type="CDD" id="cd04301">
    <property type="entry name" value="NAT_SF"/>
    <property type="match status" value="1"/>
</dbReference>
<dbReference type="Pfam" id="PF13508">
    <property type="entry name" value="Acetyltransf_7"/>
    <property type="match status" value="1"/>
</dbReference>
<keyword evidence="1" id="KW-0808">Transferase</keyword>
<evidence type="ECO:0000313" key="5">
    <source>
        <dbReference type="Proteomes" id="UP000597877"/>
    </source>
</evidence>
<accession>A0ABR7F3I8</accession>